<dbReference type="InterPro" id="IPR006304">
    <property type="entry name" value="T3SS_SpaR/YscT"/>
</dbReference>
<evidence type="ECO:0000313" key="9">
    <source>
        <dbReference type="Proteomes" id="UP000017944"/>
    </source>
</evidence>
<dbReference type="Proteomes" id="UP000017944">
    <property type="component" value="Unassembled WGS sequence"/>
</dbReference>
<dbReference type="Pfam" id="PF01311">
    <property type="entry name" value="Bac_export_1"/>
    <property type="match status" value="1"/>
</dbReference>
<sequence>MMDISSWFESIHVFLILLNGVFFRLAPLFFFLPFLNNGIISPSIRIPVIFLVASGLITSGKVDIGSSVFEHVYFLMFKEIIVGLLLSFCLSLPFWIFHAVGSIIDNQRGATLSSSIDPANGVDTSELAKFFNLFSAVVFLYSGGMVFILESIQLSYNICPLFSQCSFRVSNILTFLTLLASQAVILASPVMIVLLLSEVLLGVLSRFAPQMNAFSVSLTIKSLLAIFIIFICSSTIYFSKVQFFLGEHKFFTNLFVRGQSFKFKDLTTVVIILVGTFTIISFFSLSDVMLLYRYVIINDFEINEGKYFFAVVIVFFKIIGFPLFFCVLSAVLPTLVQTKFVLATKAIKIDFSVLNPVKGLKKYLV</sequence>
<feature type="transmembrane region" description="Helical" evidence="7">
    <location>
        <begin position="173"/>
        <end position="203"/>
    </location>
</feature>
<evidence type="ECO:0000256" key="5">
    <source>
        <dbReference type="ARBA" id="ARBA00022989"/>
    </source>
</evidence>
<dbReference type="NCBIfam" id="TIGR01401">
    <property type="entry name" value="fliR_like_III"/>
    <property type="match status" value="1"/>
</dbReference>
<geneLocation type="plasmid" evidence="8">
    <name>unnamed</name>
</geneLocation>
<gene>
    <name evidence="8" type="ORF">WRSd3_p00220</name>
</gene>
<comment type="subcellular location">
    <subcellularLocation>
        <location evidence="1 7">Cell membrane</location>
        <topology evidence="1 7">Multi-pass membrane protein</topology>
    </subcellularLocation>
</comment>
<feature type="transmembrane region" description="Helical" evidence="7">
    <location>
        <begin position="266"/>
        <end position="295"/>
    </location>
</feature>
<dbReference type="Pfam" id="PF01312">
    <property type="entry name" value="Bac_export_2"/>
    <property type="match status" value="1"/>
</dbReference>
<keyword evidence="8" id="KW-0614">Plasmid</keyword>
<dbReference type="PANTHER" id="PTHR30065">
    <property type="entry name" value="FLAGELLAR BIOSYNTHETIC PROTEIN FLIR"/>
    <property type="match status" value="1"/>
</dbReference>
<dbReference type="GO" id="GO:0006605">
    <property type="term" value="P:protein targeting"/>
    <property type="evidence" value="ECO:0007669"/>
    <property type="project" value="UniProtKB-UniRule"/>
</dbReference>
<feature type="transmembrane region" description="Helical" evidence="7">
    <location>
        <begin position="307"/>
        <end position="332"/>
    </location>
</feature>
<dbReference type="EMBL" id="AXUT01000778">
    <property type="protein sequence ID" value="ESU76068.1"/>
    <property type="molecule type" value="Genomic_DNA"/>
</dbReference>
<comment type="similarity">
    <text evidence="2 7">Belongs to the FliR/MopE/SpaR family.</text>
</comment>
<dbReference type="AlphaFoldDB" id="A0A090NVI4"/>
<dbReference type="PANTHER" id="PTHR30065:SF1">
    <property type="entry name" value="SURFACE PRESENTATION OF ANTIGENS PROTEIN SPAR"/>
    <property type="match status" value="1"/>
</dbReference>
<proteinExistence type="inferred from homology"/>
<feature type="transmembrane region" description="Helical" evidence="7">
    <location>
        <begin position="80"/>
        <end position="104"/>
    </location>
</feature>
<comment type="caution">
    <text evidence="8">The sequence shown here is derived from an EMBL/GenBank/DDBJ whole genome shotgun (WGS) entry which is preliminary data.</text>
</comment>
<organism evidence="8 9">
    <name type="scientific">Shigella dysenteriae WRSd3</name>
    <dbReference type="NCBI Taxonomy" id="1401327"/>
    <lineage>
        <taxon>Bacteria</taxon>
        <taxon>Pseudomonadati</taxon>
        <taxon>Pseudomonadota</taxon>
        <taxon>Gammaproteobacteria</taxon>
        <taxon>Enterobacterales</taxon>
        <taxon>Enterobacteriaceae</taxon>
        <taxon>Shigella</taxon>
    </lineage>
</organism>
<evidence type="ECO:0000256" key="7">
    <source>
        <dbReference type="RuleBase" id="RU362072"/>
    </source>
</evidence>
<dbReference type="PATRIC" id="fig|1401327.3.peg.4471"/>
<reference evidence="8 9" key="1">
    <citation type="submission" date="2013-10" db="EMBL/GenBank/DDBJ databases">
        <title>Draft genomes and the virulence plasmids of Sd1617 vaccine constructs: WRSd3 and WRSd5.</title>
        <authorList>
            <person name="Aksomboon Vongsawan A."/>
            <person name="Venkatesan M.M."/>
            <person name="Vaisvil B."/>
            <person name="Emel G."/>
            <person name="Kepatral V."/>
            <person name="Sethabutr O."/>
            <person name="Serichantalergs O."/>
            <person name="Mason C."/>
        </authorList>
    </citation>
    <scope>NUCLEOTIDE SEQUENCE [LARGE SCALE GENOMIC DNA]</scope>
    <source>
        <strain evidence="8 9">WRSd3</strain>
        <plasmid evidence="8">unnamed</plasmid>
    </source>
</reference>
<dbReference type="InterPro" id="IPR002010">
    <property type="entry name" value="T3SS_IM_R"/>
</dbReference>
<feature type="transmembrane region" description="Helical" evidence="7">
    <location>
        <begin position="223"/>
        <end position="245"/>
    </location>
</feature>
<accession>A0A090NVI4</accession>
<feature type="transmembrane region" description="Helical" evidence="7">
    <location>
        <begin position="12"/>
        <end position="33"/>
    </location>
</feature>
<dbReference type="GO" id="GO:0005886">
    <property type="term" value="C:plasma membrane"/>
    <property type="evidence" value="ECO:0007669"/>
    <property type="project" value="UniProtKB-SubCell"/>
</dbReference>
<dbReference type="InterPro" id="IPR006135">
    <property type="entry name" value="T3SS_substrate_exporter"/>
</dbReference>
<feature type="transmembrane region" description="Helical" evidence="7">
    <location>
        <begin position="130"/>
        <end position="152"/>
    </location>
</feature>
<evidence type="ECO:0000256" key="1">
    <source>
        <dbReference type="ARBA" id="ARBA00004651"/>
    </source>
</evidence>
<keyword evidence="4 7" id="KW-0812">Transmembrane</keyword>
<dbReference type="PRINTS" id="PR00953">
    <property type="entry name" value="TYPE3IMRPROT"/>
</dbReference>
<evidence type="ECO:0000313" key="8">
    <source>
        <dbReference type="EMBL" id="ESU76068.1"/>
    </source>
</evidence>
<keyword evidence="5 7" id="KW-1133">Transmembrane helix</keyword>
<evidence type="ECO:0000256" key="6">
    <source>
        <dbReference type="ARBA" id="ARBA00023136"/>
    </source>
</evidence>
<evidence type="ECO:0000256" key="3">
    <source>
        <dbReference type="ARBA" id="ARBA00022475"/>
    </source>
</evidence>
<evidence type="ECO:0000256" key="4">
    <source>
        <dbReference type="ARBA" id="ARBA00022692"/>
    </source>
</evidence>
<keyword evidence="3 7" id="KW-1003">Cell membrane</keyword>
<evidence type="ECO:0000256" key="2">
    <source>
        <dbReference type="ARBA" id="ARBA00009772"/>
    </source>
</evidence>
<protein>
    <submittedName>
        <fullName evidence="8">Typeiii secretion inner membrane protein sctt</fullName>
    </submittedName>
</protein>
<dbReference type="GO" id="GO:0009306">
    <property type="term" value="P:protein secretion"/>
    <property type="evidence" value="ECO:0007669"/>
    <property type="project" value="InterPro"/>
</dbReference>
<keyword evidence="6 7" id="KW-0472">Membrane</keyword>
<name>A0A090NVI4_SHIDY</name>